<dbReference type="RefSeq" id="WP_127722561.1">
    <property type="nucleotide sequence ID" value="NZ_RLIH01000001.1"/>
</dbReference>
<dbReference type="InterPro" id="IPR012429">
    <property type="entry name" value="HGSNAT_cat"/>
</dbReference>
<sequence length="244" mass="28287">MNKGRNYYLDMVRGLMVLSMILYHLFYDLVYFFNYDINFFRGFGISLWQRGTVVIFLLVSGVSLRFYSDYKKRGLQIFILGIIITIITYIFNPEEYVLFGILSLIGASIILVGLLEKYLVKINSKLGAVLFTILFFIFFNLPRGYLGFGNYRIFLPRILYISKYTFPIGLPDSTFTSLDYFPLIPWFLIFLAGFYLGFILLKGGYLKAAGRPNILSYIGEKSLIIYLAHQVVIYGVIYIVSRFV</sequence>
<proteinExistence type="predicted"/>
<dbReference type="Proteomes" id="UP000288812">
    <property type="component" value="Unassembled WGS sequence"/>
</dbReference>
<feature type="transmembrane region" description="Helical" evidence="1">
    <location>
        <begin position="7"/>
        <end position="27"/>
    </location>
</feature>
<feature type="transmembrane region" description="Helical" evidence="1">
    <location>
        <begin position="97"/>
        <end position="115"/>
    </location>
</feature>
<comment type="caution">
    <text evidence="3">The sequence shown here is derived from an EMBL/GenBank/DDBJ whole genome shotgun (WGS) entry which is preliminary data.</text>
</comment>
<evidence type="ECO:0000313" key="3">
    <source>
        <dbReference type="EMBL" id="RVU55645.1"/>
    </source>
</evidence>
<gene>
    <name evidence="3" type="ORF">EF514_00060</name>
</gene>
<keyword evidence="1" id="KW-1133">Transmembrane helix</keyword>
<feature type="transmembrane region" description="Helical" evidence="1">
    <location>
        <begin position="74"/>
        <end position="91"/>
    </location>
</feature>
<feature type="transmembrane region" description="Helical" evidence="1">
    <location>
        <begin position="127"/>
        <end position="146"/>
    </location>
</feature>
<accession>A0A437S953</accession>
<evidence type="ECO:0000313" key="4">
    <source>
        <dbReference type="Proteomes" id="UP000288812"/>
    </source>
</evidence>
<organism evidence="3 4">
    <name type="scientific">Anaerosphaera multitolerans</name>
    <dbReference type="NCBI Taxonomy" id="2487351"/>
    <lineage>
        <taxon>Bacteria</taxon>
        <taxon>Bacillati</taxon>
        <taxon>Bacillota</taxon>
        <taxon>Tissierellia</taxon>
        <taxon>Tissierellales</taxon>
        <taxon>Peptoniphilaceae</taxon>
        <taxon>Anaerosphaera</taxon>
    </lineage>
</organism>
<dbReference type="EMBL" id="RLIH01000001">
    <property type="protein sequence ID" value="RVU55645.1"/>
    <property type="molecule type" value="Genomic_DNA"/>
</dbReference>
<evidence type="ECO:0000256" key="1">
    <source>
        <dbReference type="SAM" id="Phobius"/>
    </source>
</evidence>
<feature type="transmembrane region" description="Helical" evidence="1">
    <location>
        <begin position="180"/>
        <end position="201"/>
    </location>
</feature>
<name>A0A437S953_9FIRM</name>
<dbReference type="AlphaFoldDB" id="A0A437S953"/>
<keyword evidence="1" id="KW-0472">Membrane</keyword>
<evidence type="ECO:0000259" key="2">
    <source>
        <dbReference type="Pfam" id="PF07786"/>
    </source>
</evidence>
<feature type="transmembrane region" description="Helical" evidence="1">
    <location>
        <begin position="47"/>
        <end position="67"/>
    </location>
</feature>
<keyword evidence="1" id="KW-0812">Transmembrane</keyword>
<protein>
    <submittedName>
        <fullName evidence="3">DUF1624 domain-containing protein</fullName>
    </submittedName>
</protein>
<reference evidence="3 4" key="1">
    <citation type="submission" date="2018-11" db="EMBL/GenBank/DDBJ databases">
        <title>Genome sequencing and assembly of Anaerosphaera sp. nov., GS7-6-2.</title>
        <authorList>
            <person name="Rettenmaier R."/>
            <person name="Liebl W."/>
            <person name="Zverlov V."/>
        </authorList>
    </citation>
    <scope>NUCLEOTIDE SEQUENCE [LARGE SCALE GENOMIC DNA]</scope>
    <source>
        <strain evidence="3 4">GS7-6-2</strain>
    </source>
</reference>
<keyword evidence="4" id="KW-1185">Reference proteome</keyword>
<dbReference type="Pfam" id="PF07786">
    <property type="entry name" value="HGSNAT_cat"/>
    <property type="match status" value="1"/>
</dbReference>
<feature type="domain" description="Heparan-alpha-glucosaminide N-acetyltransferase catalytic" evidence="2">
    <location>
        <begin position="6"/>
        <end position="231"/>
    </location>
</feature>
<dbReference type="OrthoDB" id="9807591at2"/>
<feature type="transmembrane region" description="Helical" evidence="1">
    <location>
        <begin position="222"/>
        <end position="241"/>
    </location>
</feature>